<evidence type="ECO:0000256" key="1">
    <source>
        <dbReference type="SAM" id="MobiDB-lite"/>
    </source>
</evidence>
<organism evidence="2 3">
    <name type="scientific">Pleurodeles waltl</name>
    <name type="common">Iberian ribbed newt</name>
    <dbReference type="NCBI Taxonomy" id="8319"/>
    <lineage>
        <taxon>Eukaryota</taxon>
        <taxon>Metazoa</taxon>
        <taxon>Chordata</taxon>
        <taxon>Craniata</taxon>
        <taxon>Vertebrata</taxon>
        <taxon>Euteleostomi</taxon>
        <taxon>Amphibia</taxon>
        <taxon>Batrachia</taxon>
        <taxon>Caudata</taxon>
        <taxon>Salamandroidea</taxon>
        <taxon>Salamandridae</taxon>
        <taxon>Pleurodelinae</taxon>
        <taxon>Pleurodeles</taxon>
    </lineage>
</organism>
<evidence type="ECO:0000313" key="3">
    <source>
        <dbReference type="Proteomes" id="UP001066276"/>
    </source>
</evidence>
<gene>
    <name evidence="2" type="ORF">NDU88_001183</name>
</gene>
<sequence length="71" mass="7973">MIDFSELDSERQPLKPTGEKDSGGLFQGVDLWHFPPFGSWDERVSLLESDSGFVEGISLENCRLALQAEEE</sequence>
<feature type="compositionally biased region" description="Basic and acidic residues" evidence="1">
    <location>
        <begin position="8"/>
        <end position="22"/>
    </location>
</feature>
<comment type="caution">
    <text evidence="2">The sequence shown here is derived from an EMBL/GenBank/DDBJ whole genome shotgun (WGS) entry which is preliminary data.</text>
</comment>
<keyword evidence="3" id="KW-1185">Reference proteome</keyword>
<accession>A0AAV7U7P9</accession>
<proteinExistence type="predicted"/>
<name>A0AAV7U7P9_PLEWA</name>
<dbReference type="AlphaFoldDB" id="A0AAV7U7P9"/>
<dbReference type="EMBL" id="JANPWB010000005">
    <property type="protein sequence ID" value="KAJ1184376.1"/>
    <property type="molecule type" value="Genomic_DNA"/>
</dbReference>
<protein>
    <submittedName>
        <fullName evidence="2">Uncharacterized protein</fullName>
    </submittedName>
</protein>
<evidence type="ECO:0000313" key="2">
    <source>
        <dbReference type="EMBL" id="KAJ1184376.1"/>
    </source>
</evidence>
<reference evidence="2" key="1">
    <citation type="journal article" date="2022" name="bioRxiv">
        <title>Sequencing and chromosome-scale assembly of the giantPleurodeles waltlgenome.</title>
        <authorList>
            <person name="Brown T."/>
            <person name="Elewa A."/>
            <person name="Iarovenko S."/>
            <person name="Subramanian E."/>
            <person name="Araus A.J."/>
            <person name="Petzold A."/>
            <person name="Susuki M."/>
            <person name="Suzuki K.-i.T."/>
            <person name="Hayashi T."/>
            <person name="Toyoda A."/>
            <person name="Oliveira C."/>
            <person name="Osipova E."/>
            <person name="Leigh N.D."/>
            <person name="Simon A."/>
            <person name="Yun M.H."/>
        </authorList>
    </citation>
    <scope>NUCLEOTIDE SEQUENCE</scope>
    <source>
        <strain evidence="2">20211129_DDA</strain>
        <tissue evidence="2">Liver</tissue>
    </source>
</reference>
<dbReference type="Proteomes" id="UP001066276">
    <property type="component" value="Chromosome 3_1"/>
</dbReference>
<feature type="region of interest" description="Disordered" evidence="1">
    <location>
        <begin position="1"/>
        <end position="24"/>
    </location>
</feature>